<dbReference type="EMBL" id="JAZBJZ010000019">
    <property type="protein sequence ID" value="MEE3716460.1"/>
    <property type="molecule type" value="Genomic_DNA"/>
</dbReference>
<comment type="caution">
    <text evidence="1">The sequence shown here is derived from an EMBL/GenBank/DDBJ whole genome shotgun (WGS) entry which is preliminary data.</text>
</comment>
<dbReference type="Pfam" id="PF08811">
    <property type="entry name" value="DUF1800"/>
    <property type="match status" value="1"/>
</dbReference>
<accession>A0AAW9PZM5</accession>
<proteinExistence type="predicted"/>
<dbReference type="AlphaFoldDB" id="A0AAW9PZM5"/>
<dbReference type="InterPro" id="IPR014917">
    <property type="entry name" value="DUF1800"/>
</dbReference>
<name>A0AAW9PZM5_9CYAN</name>
<keyword evidence="2" id="KW-1185">Reference proteome</keyword>
<organism evidence="1 2">
    <name type="scientific">Tumidithrix elongata BACA0141</name>
    <dbReference type="NCBI Taxonomy" id="2716417"/>
    <lineage>
        <taxon>Bacteria</taxon>
        <taxon>Bacillati</taxon>
        <taxon>Cyanobacteriota</taxon>
        <taxon>Cyanophyceae</taxon>
        <taxon>Pseudanabaenales</taxon>
        <taxon>Pseudanabaenaceae</taxon>
        <taxon>Tumidithrix</taxon>
        <taxon>Tumidithrix elongata</taxon>
    </lineage>
</organism>
<dbReference type="RefSeq" id="WP_330482889.1">
    <property type="nucleotide sequence ID" value="NZ_JAZBJZ010000019.1"/>
</dbReference>
<evidence type="ECO:0000313" key="2">
    <source>
        <dbReference type="Proteomes" id="UP001333818"/>
    </source>
</evidence>
<protein>
    <submittedName>
        <fullName evidence="1">DUF1800 domain-containing protein</fullName>
    </submittedName>
</protein>
<reference evidence="1" key="1">
    <citation type="submission" date="2024-01" db="EMBL/GenBank/DDBJ databases">
        <title>Bank of Algae and Cyanobacteria of the Azores (BACA) strain genomes.</title>
        <authorList>
            <person name="Luz R."/>
            <person name="Cordeiro R."/>
            <person name="Fonseca A."/>
            <person name="Goncalves V."/>
        </authorList>
    </citation>
    <scope>NUCLEOTIDE SEQUENCE</scope>
    <source>
        <strain evidence="1">BACA0141</strain>
    </source>
</reference>
<dbReference type="Proteomes" id="UP001333818">
    <property type="component" value="Unassembled WGS sequence"/>
</dbReference>
<evidence type="ECO:0000313" key="1">
    <source>
        <dbReference type="EMBL" id="MEE3716460.1"/>
    </source>
</evidence>
<sequence length="413" mass="46337">MEPMIQKAHFLRRASFGGTLDELHSDTRPDALLGHWLQQSPAIAVPSLGGVIKGKGRGKQVREFSRWLLTQLTSAPNPLHEKITNVWRDHFVVALRKVQFPQFLTDYEQRLRTYALGDFQELLWQVTTSPAMLSYLDNAQNQADKINENYSREVMELFTIGRGQYTEKDIQEGARSLTGWLIKPNRGAGTAEALFLPRRHDRGVKTFLGRTGNFKTEDVVEILANHPSTARAIGSKLWSTFAYNDPEPAIVDRLANVYTQNKRSIRAVVEAIFNSPEFYSPKAYRSHIKTPIYFIVGSLRQLQIKVDYDKLQGSLRAMGQSPYNAPSVKGWLGDSGWLTAPSLLTRLNLAQQLTKDYGDDGGFDFNPDRFSNSDLVTLLLDGQADPSLVSSFSGLSPREVTALLLSSPTYQLA</sequence>
<gene>
    <name evidence="1" type="ORF">V2H45_06860</name>
</gene>